<keyword evidence="3" id="KW-1185">Reference proteome</keyword>
<evidence type="ECO:0000256" key="1">
    <source>
        <dbReference type="SAM" id="SignalP"/>
    </source>
</evidence>
<dbReference type="InterPro" id="IPR015919">
    <property type="entry name" value="Cadherin-like_sf"/>
</dbReference>
<name>A0ABW6VR55_9ACTN</name>
<gene>
    <name evidence="2" type="ORF">ACFY3B_10935</name>
</gene>
<dbReference type="EMBL" id="JBIAZM010000003">
    <property type="protein sequence ID" value="MFF5200108.1"/>
    <property type="molecule type" value="Genomic_DNA"/>
</dbReference>
<sequence length="258" mass="26615">MRVELLRRSRSRLLLAMAAAAVSTASLGFATPASAAASDGHYCGWISPDSPPGKTDAKTVNFTGTVQCDGPVRRVDLTVELLYHGLVGGPGQTVNGRTEVWQDTNVTLFGLGVTNPGTLCESGYYSGRATATVQFLSGSPEYITRSATSLTTYLTCPPPDIPIPPPSGAVTVTNPGTQSMLKLDSVALQMQATGGSGSYTWSATGLPPGLAINPSTGLISGTLSTIGTYNVTVTADGGGQGSTTFTWSVRKDSPCTRC</sequence>
<reference evidence="2 3" key="1">
    <citation type="submission" date="2024-10" db="EMBL/GenBank/DDBJ databases">
        <title>The Natural Products Discovery Center: Release of the First 8490 Sequenced Strains for Exploring Actinobacteria Biosynthetic Diversity.</title>
        <authorList>
            <person name="Kalkreuter E."/>
            <person name="Kautsar S.A."/>
            <person name="Yang D."/>
            <person name="Bader C.D."/>
            <person name="Teijaro C.N."/>
            <person name="Fluegel L."/>
            <person name="Davis C.M."/>
            <person name="Simpson J.R."/>
            <person name="Lauterbach L."/>
            <person name="Steele A.D."/>
            <person name="Gui C."/>
            <person name="Meng S."/>
            <person name="Li G."/>
            <person name="Viehrig K."/>
            <person name="Ye F."/>
            <person name="Su P."/>
            <person name="Kiefer A.F."/>
            <person name="Nichols A."/>
            <person name="Cepeda A.J."/>
            <person name="Yan W."/>
            <person name="Fan B."/>
            <person name="Jiang Y."/>
            <person name="Adhikari A."/>
            <person name="Zheng C.-J."/>
            <person name="Schuster L."/>
            <person name="Cowan T.M."/>
            <person name="Smanski M.J."/>
            <person name="Chevrette M.G."/>
            <person name="De Carvalho L.P.S."/>
            <person name="Shen B."/>
        </authorList>
    </citation>
    <scope>NUCLEOTIDE SEQUENCE [LARGE SCALE GENOMIC DNA]</scope>
    <source>
        <strain evidence="2 3">NPDC000140</strain>
    </source>
</reference>
<dbReference type="RefSeq" id="WP_245233670.1">
    <property type="nucleotide sequence ID" value="NZ_JBIAZM010000003.1"/>
</dbReference>
<dbReference type="Gene3D" id="2.60.40.10">
    <property type="entry name" value="Immunoglobulins"/>
    <property type="match status" value="1"/>
</dbReference>
<accession>A0ABW6VR55</accession>
<comment type="caution">
    <text evidence="2">The sequence shown here is derived from an EMBL/GenBank/DDBJ whole genome shotgun (WGS) entry which is preliminary data.</text>
</comment>
<dbReference type="SUPFAM" id="SSF49313">
    <property type="entry name" value="Cadherin-like"/>
    <property type="match status" value="1"/>
</dbReference>
<feature type="signal peptide" evidence="1">
    <location>
        <begin position="1"/>
        <end position="35"/>
    </location>
</feature>
<dbReference type="PROSITE" id="PS51318">
    <property type="entry name" value="TAT"/>
    <property type="match status" value="1"/>
</dbReference>
<evidence type="ECO:0000313" key="2">
    <source>
        <dbReference type="EMBL" id="MFF5200108.1"/>
    </source>
</evidence>
<organism evidence="2 3">
    <name type="scientific">Micromonospora parva</name>
    <dbReference type="NCBI Taxonomy" id="1464048"/>
    <lineage>
        <taxon>Bacteria</taxon>
        <taxon>Bacillati</taxon>
        <taxon>Actinomycetota</taxon>
        <taxon>Actinomycetes</taxon>
        <taxon>Micromonosporales</taxon>
        <taxon>Micromonosporaceae</taxon>
        <taxon>Micromonospora</taxon>
    </lineage>
</organism>
<dbReference type="Pfam" id="PF05345">
    <property type="entry name" value="He_PIG"/>
    <property type="match status" value="1"/>
</dbReference>
<dbReference type="InterPro" id="IPR006311">
    <property type="entry name" value="TAT_signal"/>
</dbReference>
<feature type="chain" id="PRO_5045340878" evidence="1">
    <location>
        <begin position="36"/>
        <end position="258"/>
    </location>
</feature>
<keyword evidence="1" id="KW-0732">Signal</keyword>
<proteinExistence type="predicted"/>
<protein>
    <submittedName>
        <fullName evidence="2">Ig domain-containing protein</fullName>
    </submittedName>
</protein>
<dbReference type="InterPro" id="IPR013783">
    <property type="entry name" value="Ig-like_fold"/>
</dbReference>
<evidence type="ECO:0000313" key="3">
    <source>
        <dbReference type="Proteomes" id="UP001602287"/>
    </source>
</evidence>
<dbReference type="Proteomes" id="UP001602287">
    <property type="component" value="Unassembled WGS sequence"/>
</dbReference>